<keyword evidence="5" id="KW-1185">Reference proteome</keyword>
<dbReference type="GO" id="GO:0004180">
    <property type="term" value="F:carboxypeptidase activity"/>
    <property type="evidence" value="ECO:0007669"/>
    <property type="project" value="UniProtKB-KW"/>
</dbReference>
<keyword evidence="3" id="KW-0121">Carboxypeptidase</keyword>
<organism evidence="2 4">
    <name type="scientific">Archangium gephyra</name>
    <dbReference type="NCBI Taxonomy" id="48"/>
    <lineage>
        <taxon>Bacteria</taxon>
        <taxon>Pseudomonadati</taxon>
        <taxon>Myxococcota</taxon>
        <taxon>Myxococcia</taxon>
        <taxon>Myxococcales</taxon>
        <taxon>Cystobacterineae</taxon>
        <taxon>Archangiaceae</taxon>
        <taxon>Archangium</taxon>
    </lineage>
</organism>
<keyword evidence="3" id="KW-0645">Protease</keyword>
<dbReference type="Gene3D" id="2.60.40.1120">
    <property type="entry name" value="Carboxypeptidase-like, regulatory domain"/>
    <property type="match status" value="1"/>
</dbReference>
<feature type="compositionally biased region" description="Low complexity" evidence="1">
    <location>
        <begin position="32"/>
        <end position="49"/>
    </location>
</feature>
<dbReference type="SUPFAM" id="SSF49464">
    <property type="entry name" value="Carboxypeptidase regulatory domain-like"/>
    <property type="match status" value="1"/>
</dbReference>
<dbReference type="EMBL" id="QUMU01000003">
    <property type="protein sequence ID" value="REG34745.1"/>
    <property type="molecule type" value="Genomic_DNA"/>
</dbReference>
<dbReference type="Proteomes" id="UP000035579">
    <property type="component" value="Chromosome"/>
</dbReference>
<evidence type="ECO:0000313" key="5">
    <source>
        <dbReference type="Proteomes" id="UP000256345"/>
    </source>
</evidence>
<keyword evidence="3" id="KW-0378">Hydrolase</keyword>
<evidence type="ECO:0000256" key="1">
    <source>
        <dbReference type="SAM" id="MobiDB-lite"/>
    </source>
</evidence>
<dbReference type="Proteomes" id="UP000256345">
    <property type="component" value="Unassembled WGS sequence"/>
</dbReference>
<reference evidence="2 4" key="1">
    <citation type="submission" date="2015-05" db="EMBL/GenBank/DDBJ databases">
        <title>Genome assembly of Archangium gephyra DSM 2261.</title>
        <authorList>
            <person name="Sharma G."/>
            <person name="Subramanian S."/>
        </authorList>
    </citation>
    <scope>NUCLEOTIDE SEQUENCE [LARGE SCALE GENOMIC DNA]</scope>
    <source>
        <strain evidence="2 4">DSM 2261</strain>
    </source>
</reference>
<reference evidence="3 5" key="2">
    <citation type="submission" date="2018-08" db="EMBL/GenBank/DDBJ databases">
        <title>Genomic Encyclopedia of Archaeal and Bacterial Type Strains, Phase II (KMG-II): from individual species to whole genera.</title>
        <authorList>
            <person name="Goeker M."/>
        </authorList>
    </citation>
    <scope>NUCLEOTIDE SEQUENCE [LARGE SCALE GENOMIC DNA]</scope>
    <source>
        <strain evidence="3 5">DSM 2261</strain>
    </source>
</reference>
<dbReference type="SUPFAM" id="SSF49503">
    <property type="entry name" value="Cupredoxins"/>
    <property type="match status" value="1"/>
</dbReference>
<dbReference type="Gene3D" id="2.60.40.420">
    <property type="entry name" value="Cupredoxins - blue copper proteins"/>
    <property type="match status" value="1"/>
</dbReference>
<evidence type="ECO:0000313" key="3">
    <source>
        <dbReference type="EMBL" id="REG34745.1"/>
    </source>
</evidence>
<dbReference type="InterPro" id="IPR008972">
    <property type="entry name" value="Cupredoxin"/>
</dbReference>
<dbReference type="KEGG" id="age:AA314_03562"/>
<accession>A0AAC8TEV4</accession>
<name>A0AAC8TEV4_9BACT</name>
<protein>
    <submittedName>
        <fullName evidence="3">Carboxypeptidase family protein</fullName>
    </submittedName>
    <submittedName>
        <fullName evidence="2">Copper binding protein, plastocyanin/azurin family</fullName>
    </submittedName>
</protein>
<feature type="region of interest" description="Disordered" evidence="1">
    <location>
        <begin position="30"/>
        <end position="66"/>
    </location>
</feature>
<dbReference type="InterPro" id="IPR008969">
    <property type="entry name" value="CarboxyPept-like_regulatory"/>
</dbReference>
<gene>
    <name evidence="2" type="ORF">AA314_03562</name>
    <name evidence="3" type="ORF">ATI61_103655</name>
</gene>
<evidence type="ECO:0000313" key="2">
    <source>
        <dbReference type="EMBL" id="AKJ01936.1"/>
    </source>
</evidence>
<proteinExistence type="predicted"/>
<sequence>MKLRTLGVAVLGAVGLAAVPACQKHEAPPAAPVARAPAQDKAAPRVEAPAPAPAPPVTGGGTVQGSIAFKGAAPTPAAITPSEDPACEGMVLKDQSVLVTNGKLANVLVRVRGLVPHSRPGEPALIDQQKCTYTPRVQGVTAGQQVFIKNSDGTLHNARALTGTKTVFNVAQPPNAKAVPRPLPADAEVIRLKCDIHPWMAAWVVVNPNPYFATSGTDGTFSIEHLPAGSYTLEAWHETLGTKTAEVTVKEGGTVTASFEFSSEDAKGTASGGVK</sequence>
<dbReference type="AlphaFoldDB" id="A0AAC8TEV4"/>
<dbReference type="RefSeq" id="WP_082175200.1">
    <property type="nucleotide sequence ID" value="NZ_CP011509.1"/>
</dbReference>
<evidence type="ECO:0000313" key="4">
    <source>
        <dbReference type="Proteomes" id="UP000035579"/>
    </source>
</evidence>
<dbReference type="Pfam" id="PF13620">
    <property type="entry name" value="CarboxypepD_reg"/>
    <property type="match status" value="1"/>
</dbReference>
<dbReference type="EMBL" id="CP011509">
    <property type="protein sequence ID" value="AKJ01936.1"/>
    <property type="molecule type" value="Genomic_DNA"/>
</dbReference>